<dbReference type="GO" id="GO:0005506">
    <property type="term" value="F:iron ion binding"/>
    <property type="evidence" value="ECO:0007669"/>
    <property type="project" value="InterPro"/>
</dbReference>
<dbReference type="Pfam" id="PF00067">
    <property type="entry name" value="p450"/>
    <property type="match status" value="1"/>
</dbReference>
<dbReference type="AlphaFoldDB" id="A0A9P5CP10"/>
<comment type="similarity">
    <text evidence="2">Belongs to the cytochrome P450 family.</text>
</comment>
<keyword evidence="4 7" id="KW-0479">Metal-binding</keyword>
<keyword evidence="9" id="KW-0472">Membrane</keyword>
<dbReference type="GeneID" id="63835406"/>
<dbReference type="GO" id="GO:0016705">
    <property type="term" value="F:oxidoreductase activity, acting on paired donors, with incorporation or reduction of molecular oxygen"/>
    <property type="evidence" value="ECO:0007669"/>
    <property type="project" value="InterPro"/>
</dbReference>
<dbReference type="InterPro" id="IPR002403">
    <property type="entry name" value="Cyt_P450_E_grp-IV"/>
</dbReference>
<evidence type="ECO:0000256" key="7">
    <source>
        <dbReference type="PIRSR" id="PIRSR602403-1"/>
    </source>
</evidence>
<keyword evidence="3 7" id="KW-0349">Heme</keyword>
<dbReference type="GO" id="GO:0008395">
    <property type="term" value="F:steroid hydroxylase activity"/>
    <property type="evidence" value="ECO:0007669"/>
    <property type="project" value="TreeGrafter"/>
</dbReference>
<dbReference type="CDD" id="cd11040">
    <property type="entry name" value="CYP7_CYP8-like"/>
    <property type="match status" value="1"/>
</dbReference>
<evidence type="ECO:0000256" key="5">
    <source>
        <dbReference type="ARBA" id="ARBA00023004"/>
    </source>
</evidence>
<keyword evidence="5 7" id="KW-0408">Iron</keyword>
<evidence type="ECO:0000313" key="10">
    <source>
        <dbReference type="EMBL" id="KAF3765693.1"/>
    </source>
</evidence>
<accession>A0A9P5CP10</accession>
<evidence type="ECO:0000256" key="4">
    <source>
        <dbReference type="ARBA" id="ARBA00022723"/>
    </source>
</evidence>
<keyword evidence="9" id="KW-0812">Transmembrane</keyword>
<sequence length="567" mass="64578">MDVHSLASVLPEGFRAFYARNAYIVGASEADYPTIWVVLLLAAAGVGVLWLSSTQSTKAKQPPCLSETIPRVTNIYHWWTNMKKFLVRVEEALQNSSVIKFYLGPTTAYVVRGAANVQEIFRTSSTSKFESDIMIEMVAARQWGMPKKDLDKIKRDKSGRSKKPLPGTEDLPEQDRFFYAQHHIYSEYLAHLRSSTGLAEVFYKFVTDKLDAEPVGAWKTVSLVGFCRMEVAEAAIRTLLGSQVVDNHPDFLDAFWKWEADAVLLFFGVPRWLNSRPYDARERLNRIMKDYMRLADQFDFDGPDSEVVWEERSGSRVAREMLKYYRGTDFDDEGIAGYYATFLLAQNSNTLPIATWVVMEAAQDPALLQALQKEVDQVFAEDHTLVIPKLLALPLLQSVYTEALRLHMSFNLPRTTRDKVVMDGYEIRKGTLVLAPIEIAHLDEAVWGSPGHPASEFWAERHLKYTETVDKDTGQKTMRPEFSMAKNANMFFPYGGGSGICPGRTFAKQEILMIAAILLAKFDFEFLEWTKLDGTKSDRPAQDDERYTGMAAMPPDRDMKVRLKRRW</sequence>
<dbReference type="SUPFAM" id="SSF48264">
    <property type="entry name" value="Cytochrome P450"/>
    <property type="match status" value="1"/>
</dbReference>
<dbReference type="InterPro" id="IPR050529">
    <property type="entry name" value="CYP450_sterol_14alpha_dmase"/>
</dbReference>
<dbReference type="PANTHER" id="PTHR24304:SF2">
    <property type="entry name" value="24-HYDROXYCHOLESTEROL 7-ALPHA-HYDROXYLASE"/>
    <property type="match status" value="1"/>
</dbReference>
<feature type="transmembrane region" description="Helical" evidence="9">
    <location>
        <begin position="33"/>
        <end position="51"/>
    </location>
</feature>
<evidence type="ECO:0000256" key="9">
    <source>
        <dbReference type="SAM" id="Phobius"/>
    </source>
</evidence>
<evidence type="ECO:0000256" key="8">
    <source>
        <dbReference type="SAM" id="MobiDB-lite"/>
    </source>
</evidence>
<dbReference type="OrthoDB" id="3366823at2759"/>
<dbReference type="PANTHER" id="PTHR24304">
    <property type="entry name" value="CYTOCHROME P450 FAMILY 7"/>
    <property type="match status" value="1"/>
</dbReference>
<evidence type="ECO:0000256" key="6">
    <source>
        <dbReference type="ARBA" id="ARBA00023033"/>
    </source>
</evidence>
<reference evidence="10" key="1">
    <citation type="journal article" date="2020" name="Phytopathology">
        <title>Genome sequence of the chestnut blight fungus Cryphonectria parasitica EP155: A fundamental resource for an archetypical invasive plant pathogen.</title>
        <authorList>
            <person name="Crouch J.A."/>
            <person name="Dawe A."/>
            <person name="Aerts A."/>
            <person name="Barry K."/>
            <person name="Churchill A.C.L."/>
            <person name="Grimwood J."/>
            <person name="Hillman B."/>
            <person name="Milgroom M.G."/>
            <person name="Pangilinan J."/>
            <person name="Smith M."/>
            <person name="Salamov A."/>
            <person name="Schmutz J."/>
            <person name="Yadav J."/>
            <person name="Grigoriev I.V."/>
            <person name="Nuss D."/>
        </authorList>
    </citation>
    <scope>NUCLEOTIDE SEQUENCE</scope>
    <source>
        <strain evidence="10">EP155</strain>
    </source>
</reference>
<keyword evidence="9" id="KW-1133">Transmembrane helix</keyword>
<dbReference type="InterPro" id="IPR001128">
    <property type="entry name" value="Cyt_P450"/>
</dbReference>
<keyword evidence="6" id="KW-0503">Monooxygenase</keyword>
<dbReference type="PRINTS" id="PR00465">
    <property type="entry name" value="EP450IV"/>
</dbReference>
<dbReference type="GO" id="GO:0020037">
    <property type="term" value="F:heme binding"/>
    <property type="evidence" value="ECO:0007669"/>
    <property type="project" value="InterPro"/>
</dbReference>
<evidence type="ECO:0000256" key="2">
    <source>
        <dbReference type="ARBA" id="ARBA00010617"/>
    </source>
</evidence>
<feature type="binding site" description="axial binding residue" evidence="7">
    <location>
        <position position="501"/>
    </location>
    <ligand>
        <name>heme</name>
        <dbReference type="ChEBI" id="CHEBI:30413"/>
    </ligand>
    <ligandPart>
        <name>Fe</name>
        <dbReference type="ChEBI" id="CHEBI:18248"/>
    </ligandPart>
</feature>
<comment type="cofactor">
    <cofactor evidence="1 7">
        <name>heme</name>
        <dbReference type="ChEBI" id="CHEBI:30413"/>
    </cofactor>
</comment>
<protein>
    <submittedName>
        <fullName evidence="10">Cytochrome P450</fullName>
    </submittedName>
</protein>
<gene>
    <name evidence="10" type="ORF">M406DRAFT_276375</name>
</gene>
<proteinExistence type="inferred from homology"/>
<dbReference type="EMBL" id="MU032347">
    <property type="protein sequence ID" value="KAF3765693.1"/>
    <property type="molecule type" value="Genomic_DNA"/>
</dbReference>
<dbReference type="Gene3D" id="1.10.630.10">
    <property type="entry name" value="Cytochrome P450"/>
    <property type="match status" value="1"/>
</dbReference>
<evidence type="ECO:0000313" key="11">
    <source>
        <dbReference type="Proteomes" id="UP000803844"/>
    </source>
</evidence>
<keyword evidence="11" id="KW-1185">Reference proteome</keyword>
<name>A0A9P5CP10_CRYP1</name>
<feature type="region of interest" description="Disordered" evidence="8">
    <location>
        <begin position="151"/>
        <end position="170"/>
    </location>
</feature>
<dbReference type="InterPro" id="IPR036396">
    <property type="entry name" value="Cyt_P450_sf"/>
</dbReference>
<comment type="caution">
    <text evidence="10">The sequence shown here is derived from an EMBL/GenBank/DDBJ whole genome shotgun (WGS) entry which is preliminary data.</text>
</comment>
<dbReference type="Proteomes" id="UP000803844">
    <property type="component" value="Unassembled WGS sequence"/>
</dbReference>
<organism evidence="10 11">
    <name type="scientific">Cryphonectria parasitica (strain ATCC 38755 / EP155)</name>
    <dbReference type="NCBI Taxonomy" id="660469"/>
    <lineage>
        <taxon>Eukaryota</taxon>
        <taxon>Fungi</taxon>
        <taxon>Dikarya</taxon>
        <taxon>Ascomycota</taxon>
        <taxon>Pezizomycotina</taxon>
        <taxon>Sordariomycetes</taxon>
        <taxon>Sordariomycetidae</taxon>
        <taxon>Diaporthales</taxon>
        <taxon>Cryphonectriaceae</taxon>
        <taxon>Cryphonectria-Endothia species complex</taxon>
        <taxon>Cryphonectria</taxon>
    </lineage>
</organism>
<evidence type="ECO:0000256" key="3">
    <source>
        <dbReference type="ARBA" id="ARBA00022617"/>
    </source>
</evidence>
<evidence type="ECO:0000256" key="1">
    <source>
        <dbReference type="ARBA" id="ARBA00001971"/>
    </source>
</evidence>
<dbReference type="RefSeq" id="XP_040776654.1">
    <property type="nucleotide sequence ID" value="XM_040918277.1"/>
</dbReference>
<keyword evidence="6" id="KW-0560">Oxidoreductase</keyword>